<dbReference type="Proteomes" id="UP000198379">
    <property type="component" value="Unassembled WGS sequence"/>
</dbReference>
<dbReference type="RefSeq" id="WP_089372517.1">
    <property type="nucleotide sequence ID" value="NZ_BMEP01000006.1"/>
</dbReference>
<proteinExistence type="predicted"/>
<dbReference type="InterPro" id="IPR023393">
    <property type="entry name" value="START-like_dom_sf"/>
</dbReference>
<gene>
    <name evidence="1" type="ORF">SAMN06265376_105270</name>
</gene>
<organism evidence="1 2">
    <name type="scientific">Dokdonia pacifica</name>
    <dbReference type="NCBI Taxonomy" id="1627892"/>
    <lineage>
        <taxon>Bacteria</taxon>
        <taxon>Pseudomonadati</taxon>
        <taxon>Bacteroidota</taxon>
        <taxon>Flavobacteriia</taxon>
        <taxon>Flavobacteriales</taxon>
        <taxon>Flavobacteriaceae</taxon>
        <taxon>Dokdonia</taxon>
    </lineage>
</organism>
<reference evidence="1 2" key="1">
    <citation type="submission" date="2017-06" db="EMBL/GenBank/DDBJ databases">
        <authorList>
            <person name="Kim H.J."/>
            <person name="Triplett B.A."/>
        </authorList>
    </citation>
    <scope>NUCLEOTIDE SEQUENCE [LARGE SCALE GENOMIC DNA]</scope>
    <source>
        <strain evidence="1 2">DSM 25597</strain>
    </source>
</reference>
<evidence type="ECO:0000313" key="1">
    <source>
        <dbReference type="EMBL" id="SNS01548.1"/>
    </source>
</evidence>
<dbReference type="EMBL" id="FZNY01000005">
    <property type="protein sequence ID" value="SNS01548.1"/>
    <property type="molecule type" value="Genomic_DNA"/>
</dbReference>
<dbReference type="Pfam" id="PF10604">
    <property type="entry name" value="Polyketide_cyc2"/>
    <property type="match status" value="1"/>
</dbReference>
<evidence type="ECO:0000313" key="2">
    <source>
        <dbReference type="Proteomes" id="UP000198379"/>
    </source>
</evidence>
<dbReference type="SUPFAM" id="SSF55961">
    <property type="entry name" value="Bet v1-like"/>
    <property type="match status" value="1"/>
</dbReference>
<dbReference type="Gene3D" id="3.30.530.20">
    <property type="match status" value="1"/>
</dbReference>
<dbReference type="AlphaFoldDB" id="A0A239B2S8"/>
<name>A0A239B2S8_9FLAO</name>
<dbReference type="OrthoDB" id="6193565at2"/>
<sequence>MKYLKYLIILILVLGIAFIAKGMITPSISYETEIVVNKPVQESWAVMSDESNLPKWIRGFKKIEPISGTPNTLGAVSKVYIEEEGTEMIMEETITAFKENEHMAMSFTMDFMNIDYEMFFKDQGGKTVITTKTNTTGNSMIAKSMLSFMSDGMGKQEDENLNNLKNLIEGN</sequence>
<dbReference type="InterPro" id="IPR019587">
    <property type="entry name" value="Polyketide_cyclase/dehydratase"/>
</dbReference>
<accession>A0A239B2S8</accession>
<keyword evidence="2" id="KW-1185">Reference proteome</keyword>
<protein>
    <submittedName>
        <fullName evidence="1">Polyketide cyclase / dehydrase and lipid transport</fullName>
    </submittedName>
</protein>